<protein>
    <submittedName>
        <fullName evidence="22">Multidrug resistance-associated protein 9</fullName>
    </submittedName>
</protein>
<evidence type="ECO:0000256" key="3">
    <source>
        <dbReference type="ARBA" id="ARBA00022670"/>
    </source>
</evidence>
<dbReference type="InterPro" id="IPR001584">
    <property type="entry name" value="Integrase_cat-core"/>
</dbReference>
<keyword evidence="5" id="KW-0479">Metal-binding</keyword>
<keyword evidence="14" id="KW-0808">Transferase</keyword>
<keyword evidence="4" id="KW-0540">Nuclease</keyword>
<keyword evidence="16" id="KW-0233">DNA recombination</keyword>
<dbReference type="Pfam" id="PF00665">
    <property type="entry name" value="rve"/>
    <property type="match status" value="1"/>
</dbReference>
<dbReference type="SUPFAM" id="SSF53098">
    <property type="entry name" value="Ribonuclease H-like"/>
    <property type="match status" value="1"/>
</dbReference>
<dbReference type="PROSITE" id="PS50158">
    <property type="entry name" value="ZF_CCHC"/>
    <property type="match status" value="1"/>
</dbReference>
<dbReference type="AlphaFoldDB" id="A0A4Y1QPP7"/>
<dbReference type="GO" id="GO:0008270">
    <property type="term" value="F:zinc ion binding"/>
    <property type="evidence" value="ECO:0007669"/>
    <property type="project" value="UniProtKB-KW"/>
</dbReference>
<dbReference type="Pfam" id="PF22936">
    <property type="entry name" value="Pol_BBD"/>
    <property type="match status" value="1"/>
</dbReference>
<evidence type="ECO:0000313" key="22">
    <source>
        <dbReference type="EMBL" id="BBG93835.1"/>
    </source>
</evidence>
<dbReference type="InterPro" id="IPR054722">
    <property type="entry name" value="PolX-like_BBD"/>
</dbReference>
<keyword evidence="3" id="KW-0645">Protease</keyword>
<dbReference type="GO" id="GO:0003676">
    <property type="term" value="F:nucleic acid binding"/>
    <property type="evidence" value="ECO:0007669"/>
    <property type="project" value="InterPro"/>
</dbReference>
<keyword evidence="18" id="KW-0862">Zinc</keyword>
<evidence type="ECO:0000256" key="6">
    <source>
        <dbReference type="ARBA" id="ARBA00022741"/>
    </source>
</evidence>
<accession>A0A4Y1QPP7</accession>
<keyword evidence="14" id="KW-0548">Nucleotidyltransferase</keyword>
<dbReference type="GO" id="GO:0015074">
    <property type="term" value="P:DNA integration"/>
    <property type="evidence" value="ECO:0007669"/>
    <property type="project" value="UniProtKB-KW"/>
</dbReference>
<evidence type="ECO:0000256" key="18">
    <source>
        <dbReference type="PROSITE-ProRule" id="PRU00047"/>
    </source>
</evidence>
<dbReference type="InterPro" id="IPR043502">
    <property type="entry name" value="DNA/RNA_pol_sf"/>
</dbReference>
<dbReference type="EMBL" id="AP019297">
    <property type="protein sequence ID" value="BBG93835.1"/>
    <property type="molecule type" value="Genomic_DNA"/>
</dbReference>
<evidence type="ECO:0000256" key="2">
    <source>
        <dbReference type="ARBA" id="ARBA00022612"/>
    </source>
</evidence>
<dbReference type="GO" id="GO:0005524">
    <property type="term" value="F:ATP binding"/>
    <property type="evidence" value="ECO:0007669"/>
    <property type="project" value="UniProtKB-KW"/>
</dbReference>
<organism evidence="22">
    <name type="scientific">Prunus dulcis</name>
    <name type="common">Almond</name>
    <name type="synonym">Amygdalus dulcis</name>
    <dbReference type="NCBI Taxonomy" id="3755"/>
    <lineage>
        <taxon>Eukaryota</taxon>
        <taxon>Viridiplantae</taxon>
        <taxon>Streptophyta</taxon>
        <taxon>Embryophyta</taxon>
        <taxon>Tracheophyta</taxon>
        <taxon>Spermatophyta</taxon>
        <taxon>Magnoliopsida</taxon>
        <taxon>eudicotyledons</taxon>
        <taxon>Gunneridae</taxon>
        <taxon>Pentapetalae</taxon>
        <taxon>rosids</taxon>
        <taxon>fabids</taxon>
        <taxon>Rosales</taxon>
        <taxon>Rosaceae</taxon>
        <taxon>Amygdaloideae</taxon>
        <taxon>Amygdaleae</taxon>
        <taxon>Prunus</taxon>
    </lineage>
</organism>
<evidence type="ECO:0000256" key="14">
    <source>
        <dbReference type="ARBA" id="ARBA00022932"/>
    </source>
</evidence>
<dbReference type="InterPro" id="IPR036397">
    <property type="entry name" value="RNaseH_sf"/>
</dbReference>
<dbReference type="InterPro" id="IPR025724">
    <property type="entry name" value="GAG-pre-integrase_dom"/>
</dbReference>
<evidence type="ECO:0000256" key="8">
    <source>
        <dbReference type="ARBA" id="ARBA00022759"/>
    </source>
</evidence>
<dbReference type="Pfam" id="PF25597">
    <property type="entry name" value="SH3_retrovirus"/>
    <property type="match status" value="1"/>
</dbReference>
<evidence type="ECO:0000259" key="21">
    <source>
        <dbReference type="PROSITE" id="PS50994"/>
    </source>
</evidence>
<dbReference type="Pfam" id="PF13976">
    <property type="entry name" value="gag_pre-integrs"/>
    <property type="match status" value="1"/>
</dbReference>
<feature type="compositionally biased region" description="Basic and acidic residues" evidence="19">
    <location>
        <begin position="68"/>
        <end position="86"/>
    </location>
</feature>
<feature type="domain" description="Integrase catalytic" evidence="21">
    <location>
        <begin position="552"/>
        <end position="718"/>
    </location>
</feature>
<keyword evidence="15" id="KW-0917">Virion maturation</keyword>
<evidence type="ECO:0000256" key="17">
    <source>
        <dbReference type="ARBA" id="ARBA00023268"/>
    </source>
</evidence>
<gene>
    <name evidence="22" type="ORF">Prudu_001965</name>
</gene>
<dbReference type="GO" id="GO:0004190">
    <property type="term" value="F:aspartic-type endopeptidase activity"/>
    <property type="evidence" value="ECO:0007669"/>
    <property type="project" value="UniProtKB-KW"/>
</dbReference>
<keyword evidence="2" id="KW-1188">Viral release from host cell</keyword>
<dbReference type="PANTHER" id="PTHR42648">
    <property type="entry name" value="TRANSPOSASE, PUTATIVE-RELATED"/>
    <property type="match status" value="1"/>
</dbReference>
<dbReference type="GO" id="GO:0003887">
    <property type="term" value="F:DNA-directed DNA polymerase activity"/>
    <property type="evidence" value="ECO:0007669"/>
    <property type="project" value="UniProtKB-KW"/>
</dbReference>
<reference evidence="22" key="1">
    <citation type="journal article" date="2019" name="Science">
        <title>Mutation of a bHLH transcription factor allowed almond domestication.</title>
        <authorList>
            <person name="Sanchez-Perez R."/>
            <person name="Pavan S."/>
            <person name="Mazzeo R."/>
            <person name="Moldovan C."/>
            <person name="Aiese Cigliano R."/>
            <person name="Del Cueto J."/>
            <person name="Ricciardi F."/>
            <person name="Lotti C."/>
            <person name="Ricciardi L."/>
            <person name="Dicenta F."/>
            <person name="Lopez-Marques R.L."/>
            <person name="Lindberg Moller B."/>
        </authorList>
    </citation>
    <scope>NUCLEOTIDE SEQUENCE</scope>
</reference>
<keyword evidence="18" id="KW-0863">Zinc-finger</keyword>
<dbReference type="GO" id="GO:0004519">
    <property type="term" value="F:endonuclease activity"/>
    <property type="evidence" value="ECO:0007669"/>
    <property type="project" value="UniProtKB-KW"/>
</dbReference>
<dbReference type="Gene3D" id="3.30.420.10">
    <property type="entry name" value="Ribonuclease H-like superfamily/Ribonuclease H"/>
    <property type="match status" value="1"/>
</dbReference>
<feature type="domain" description="CCHC-type" evidence="20">
    <location>
        <begin position="313"/>
        <end position="327"/>
    </location>
</feature>
<keyword evidence="9" id="KW-0378">Hydrolase</keyword>
<keyword evidence="7" id="KW-0064">Aspartyl protease</keyword>
<feature type="compositionally biased region" description="Low complexity" evidence="19">
    <location>
        <begin position="252"/>
        <end position="264"/>
    </location>
</feature>
<keyword evidence="11" id="KW-0460">Magnesium</keyword>
<dbReference type="GO" id="GO:0003964">
    <property type="term" value="F:RNA-directed DNA polymerase activity"/>
    <property type="evidence" value="ECO:0007669"/>
    <property type="project" value="UniProtKB-KW"/>
</dbReference>
<dbReference type="GO" id="GO:0006508">
    <property type="term" value="P:proteolysis"/>
    <property type="evidence" value="ECO:0007669"/>
    <property type="project" value="UniProtKB-KW"/>
</dbReference>
<evidence type="ECO:0000256" key="13">
    <source>
        <dbReference type="ARBA" id="ARBA00022918"/>
    </source>
</evidence>
<dbReference type="Pfam" id="PF14223">
    <property type="entry name" value="Retrotran_gag_2"/>
    <property type="match status" value="1"/>
</dbReference>
<dbReference type="InterPro" id="IPR013103">
    <property type="entry name" value="RVT_2"/>
</dbReference>
<feature type="region of interest" description="Disordered" evidence="19">
    <location>
        <begin position="239"/>
        <end position="291"/>
    </location>
</feature>
<evidence type="ECO:0000256" key="5">
    <source>
        <dbReference type="ARBA" id="ARBA00022723"/>
    </source>
</evidence>
<evidence type="ECO:0000256" key="10">
    <source>
        <dbReference type="ARBA" id="ARBA00022840"/>
    </source>
</evidence>
<keyword evidence="10" id="KW-0067">ATP-binding</keyword>
<proteinExistence type="predicted"/>
<dbReference type="InterPro" id="IPR039537">
    <property type="entry name" value="Retrotran_Ty1/copia-like"/>
</dbReference>
<sequence>MTRRILTWPQSQVRLFVGRESVRIELLRLKSNMAGSSSSELRTPVFNGENYEFWSIRMKTILKSHGLSNEEKGKEEGSKAAEEEKSTSAEILMKDARALGLIQGAVSDQIFPRIVNEETSKGAWDILKQEFRGDKQVRSVKLQGLRREFEYTRMKDSESFSGYVAKLFDLINQMKSYGEELPRERVVQKLLISLPRSYDSICSVIEHSKDLDTLEIQEVVASLKNFELRLDRHTENSTEKAFTSLNIESKSSKNGSSSGGNKSQKNWKENGKNWNNKSNSNPKPNASNDGTKTPCKHCEKLHYGKCWFEGKPKCRGCGKFGHMVRNCHENQPVQKVNYANQVEVTGTLFYACNAVTDVKLNNSWYVDSGCSNHMTGDERLLIDIRRDVTSKVKMGTGETVQVAGKGTLVIETKTGRKHIQEVMLVPGLEENLLSVGQMMEHGYCLVFGKGMVTIFDDWSLQNPIAKVPMTSNRCFSLTMVPATQLVLRASVTHSLQTWHKRLGHLNDQSIRMLANQDMVHGLPSLEKDFAVCEGCKLGKQHRDSFPAESTWRAQFPLELVHTDICGPMQIASMSENRYFLLFIDDYTRMAWVYFLRNKSNAFECFKKFKAMTELQSGHKVKSLRSDRGGEFMSNEFLAYCSEAGIQRQLTVAYSPQQNGVVERKNRTVIEMAKSMLHEKSLPYEFWAEAVHTAVYLLNRCPSKSLKKMTPFEAYTGRKPGYRLYDPKTRKIILSRDVYFDEEASWKWENPSNADMEEEIAPQGEEMLDETQRFDHTPHKWRSINDIMTQCNMCIVEPDSFEEADLDESWRSAMEAEFEMIEKNNTWKLVDRPFDKPVIGVKWVYKVKLNLDGTVQKNKARLSAFLNGILKEEVYVEQPQGYVQESKETKVYRLNKALYGLKQAPRAWYDEIDAYFNTAGFKKSLSEATLYIKTSDTSGIIIVSLYVDDIIYTGSCPKMLEEFKQDMMQHYEMTDLGLLHHFLGMGVEQTDKHIFIHQKKYAMKILEKFGMRDCKSVAIPLVVNEKLCREDGSEAADENEFRQIVGSLLYLTATRPDVMFASSLLARFMHNPSKKHMGTAKRVLRYIQGTLDFGIEFAKGKTATLIGYCDSDWAGSEDDMRSTSGYAFTLGSGMFSWASIKQNTVALSTAEAEYVSAAEATSQAKWLRFVLEDFGEEQ</sequence>
<evidence type="ECO:0000259" key="20">
    <source>
        <dbReference type="PROSITE" id="PS50158"/>
    </source>
</evidence>
<evidence type="ECO:0000256" key="16">
    <source>
        <dbReference type="ARBA" id="ARBA00023172"/>
    </source>
</evidence>
<dbReference type="PANTHER" id="PTHR42648:SF11">
    <property type="entry name" value="TRANSPOSON TY4-P GAG-POL POLYPROTEIN"/>
    <property type="match status" value="1"/>
</dbReference>
<evidence type="ECO:0000256" key="1">
    <source>
        <dbReference type="ARBA" id="ARBA00002180"/>
    </source>
</evidence>
<feature type="region of interest" description="Disordered" evidence="19">
    <location>
        <begin position="67"/>
        <end position="86"/>
    </location>
</feature>
<evidence type="ECO:0000256" key="12">
    <source>
        <dbReference type="ARBA" id="ARBA00022908"/>
    </source>
</evidence>
<keyword evidence="13" id="KW-0695">RNA-directed DNA polymerase</keyword>
<dbReference type="InterPro" id="IPR012337">
    <property type="entry name" value="RNaseH-like_sf"/>
</dbReference>
<dbReference type="CDD" id="cd09272">
    <property type="entry name" value="RNase_HI_RT_Ty1"/>
    <property type="match status" value="1"/>
</dbReference>
<keyword evidence="17" id="KW-0511">Multifunctional enzyme</keyword>
<feature type="compositionally biased region" description="Polar residues" evidence="19">
    <location>
        <begin position="239"/>
        <end position="248"/>
    </location>
</feature>
<keyword evidence="12" id="KW-0229">DNA integration</keyword>
<feature type="compositionally biased region" description="Low complexity" evidence="19">
    <location>
        <begin position="272"/>
        <end position="288"/>
    </location>
</feature>
<dbReference type="SUPFAM" id="SSF56672">
    <property type="entry name" value="DNA/RNA polymerases"/>
    <property type="match status" value="1"/>
</dbReference>
<dbReference type="InterPro" id="IPR057670">
    <property type="entry name" value="SH3_retrovirus"/>
</dbReference>
<keyword evidence="14" id="KW-0239">DNA-directed DNA polymerase</keyword>
<comment type="function">
    <text evidence="1">The aspartyl protease (PR) mediates the proteolytic cleavages of the Gag and Gag-Pol polyproteins after assembly of the VLP.</text>
</comment>
<keyword evidence="8" id="KW-0255">Endonuclease</keyword>
<keyword evidence="6" id="KW-0547">Nucleotide-binding</keyword>
<name>A0A4Y1QPP7_PRUDU</name>
<evidence type="ECO:0000256" key="19">
    <source>
        <dbReference type="SAM" id="MobiDB-lite"/>
    </source>
</evidence>
<evidence type="ECO:0000256" key="7">
    <source>
        <dbReference type="ARBA" id="ARBA00022750"/>
    </source>
</evidence>
<evidence type="ECO:0000256" key="4">
    <source>
        <dbReference type="ARBA" id="ARBA00022722"/>
    </source>
</evidence>
<evidence type="ECO:0000256" key="15">
    <source>
        <dbReference type="ARBA" id="ARBA00023113"/>
    </source>
</evidence>
<dbReference type="GO" id="GO:0006310">
    <property type="term" value="P:DNA recombination"/>
    <property type="evidence" value="ECO:0007669"/>
    <property type="project" value="UniProtKB-KW"/>
</dbReference>
<evidence type="ECO:0000256" key="11">
    <source>
        <dbReference type="ARBA" id="ARBA00022842"/>
    </source>
</evidence>
<dbReference type="Pfam" id="PF07727">
    <property type="entry name" value="RVT_2"/>
    <property type="match status" value="1"/>
</dbReference>
<dbReference type="InterPro" id="IPR001878">
    <property type="entry name" value="Znf_CCHC"/>
</dbReference>
<dbReference type="PROSITE" id="PS50994">
    <property type="entry name" value="INTEGRASE"/>
    <property type="match status" value="1"/>
</dbReference>
<evidence type="ECO:0000256" key="9">
    <source>
        <dbReference type="ARBA" id="ARBA00022801"/>
    </source>
</evidence>